<organism evidence="2 3">
    <name type="scientific">Caedimonas varicaedens</name>
    <dbReference type="NCBI Taxonomy" id="1629334"/>
    <lineage>
        <taxon>Bacteria</taxon>
        <taxon>Pseudomonadati</taxon>
        <taxon>Pseudomonadota</taxon>
        <taxon>Alphaproteobacteria</taxon>
        <taxon>Holosporales</taxon>
        <taxon>Caedimonadaceae</taxon>
        <taxon>Caedimonas</taxon>
    </lineage>
</organism>
<sequence>MIKKSTLVCLIFFYGADGSPVFASDSQNISLRKQLETVLQNCESQYQTLKLKESMFDSGVKPNVPENPGFFSSKAKKSAYETANNQLKKWQRTKEELNKRRIVFKKKTWQFAEFLTNEKLKLRSLPDSKLVEASRDFVSNCKRFSDGVSGFADWSIGKGPKGYDIIYQDWMKEK</sequence>
<dbReference type="EMBL" id="BBVC01000045">
    <property type="protein sequence ID" value="GAO98342.1"/>
    <property type="molecule type" value="Genomic_DNA"/>
</dbReference>
<name>A0A0K8MCZ6_9PROT</name>
<feature type="coiled-coil region" evidence="1">
    <location>
        <begin position="80"/>
        <end position="107"/>
    </location>
</feature>
<reference evidence="2 3" key="1">
    <citation type="submission" date="2015-03" db="EMBL/GenBank/DDBJ databases">
        <title>Caedibacter varicaedens, whole genome shotgun sequence.</title>
        <authorList>
            <person name="Suzuki H."/>
            <person name="Dapper A.L."/>
            <person name="Gibson A.K."/>
            <person name="Jackson C."/>
            <person name="Lee H."/>
            <person name="Pejaver V.R."/>
            <person name="Doak T."/>
            <person name="Lynch M."/>
        </authorList>
    </citation>
    <scope>NUCLEOTIDE SEQUENCE [LARGE SCALE GENOMIC DNA]</scope>
</reference>
<dbReference type="AlphaFoldDB" id="A0A0K8MCZ6"/>
<dbReference type="Proteomes" id="UP000036771">
    <property type="component" value="Unassembled WGS sequence"/>
</dbReference>
<accession>A0A0K8MCZ6</accession>
<comment type="caution">
    <text evidence="2">The sequence shown here is derived from an EMBL/GenBank/DDBJ whole genome shotgun (WGS) entry which is preliminary data.</text>
</comment>
<proteinExistence type="predicted"/>
<evidence type="ECO:0000313" key="2">
    <source>
        <dbReference type="EMBL" id="GAO98342.1"/>
    </source>
</evidence>
<evidence type="ECO:0000313" key="3">
    <source>
        <dbReference type="Proteomes" id="UP000036771"/>
    </source>
</evidence>
<gene>
    <name evidence="2" type="ORF">Cva_00993</name>
</gene>
<keyword evidence="3" id="KW-1185">Reference proteome</keyword>
<evidence type="ECO:0000256" key="1">
    <source>
        <dbReference type="SAM" id="Coils"/>
    </source>
</evidence>
<keyword evidence="1" id="KW-0175">Coiled coil</keyword>
<protein>
    <submittedName>
        <fullName evidence="2">Uncharacterized protein</fullName>
    </submittedName>
</protein>